<evidence type="ECO:0000256" key="1">
    <source>
        <dbReference type="ARBA" id="ARBA00006243"/>
    </source>
</evidence>
<dbReference type="Pfam" id="PF02769">
    <property type="entry name" value="AIRS_C"/>
    <property type="match status" value="1"/>
</dbReference>
<accession>A0ABS5W2J3</accession>
<dbReference type="Gene3D" id="3.90.650.10">
    <property type="entry name" value="PurM-like C-terminal domain"/>
    <property type="match status" value="1"/>
</dbReference>
<comment type="caution">
    <text evidence="4">The sequence shown here is derived from an EMBL/GenBank/DDBJ whole genome shotgun (WGS) entry which is preliminary data.</text>
</comment>
<evidence type="ECO:0000259" key="2">
    <source>
        <dbReference type="Pfam" id="PF00586"/>
    </source>
</evidence>
<evidence type="ECO:0000259" key="3">
    <source>
        <dbReference type="Pfam" id="PF02769"/>
    </source>
</evidence>
<protein>
    <submittedName>
        <fullName evidence="4">AIR synthase family protein</fullName>
    </submittedName>
</protein>
<proteinExistence type="inferred from homology"/>
<evidence type="ECO:0000313" key="4">
    <source>
        <dbReference type="EMBL" id="MBT1706486.1"/>
    </source>
</evidence>
<feature type="domain" description="PurM-like C-terminal" evidence="3">
    <location>
        <begin position="161"/>
        <end position="320"/>
    </location>
</feature>
<organism evidence="4 5">
    <name type="scientific">Chryseosolibacter indicus</name>
    <dbReference type="NCBI Taxonomy" id="2782351"/>
    <lineage>
        <taxon>Bacteria</taxon>
        <taxon>Pseudomonadati</taxon>
        <taxon>Bacteroidota</taxon>
        <taxon>Cytophagia</taxon>
        <taxon>Cytophagales</taxon>
        <taxon>Chryseotaleaceae</taxon>
        <taxon>Chryseosolibacter</taxon>
    </lineage>
</organism>
<reference evidence="4 5" key="1">
    <citation type="submission" date="2021-05" db="EMBL/GenBank/DDBJ databases">
        <title>A Polyphasic approach of four new species of the genus Ohtaekwangia: Ohtaekwangia histidinii sp. nov., Ohtaekwangia cretensis sp. nov., Ohtaekwangia indiensis sp. nov., Ohtaekwangia reichenbachii sp. nov. from diverse environment.</title>
        <authorList>
            <person name="Octaviana S."/>
        </authorList>
    </citation>
    <scope>NUCLEOTIDE SEQUENCE [LARGE SCALE GENOMIC DNA]</scope>
    <source>
        <strain evidence="4 5">PWU20</strain>
    </source>
</reference>
<dbReference type="PANTHER" id="PTHR30303">
    <property type="entry name" value="HYDROGENASE ISOENZYMES FORMATION PROTEIN HYPE"/>
    <property type="match status" value="1"/>
</dbReference>
<dbReference type="InterPro" id="IPR036921">
    <property type="entry name" value="PurM-like_N_sf"/>
</dbReference>
<dbReference type="Gene3D" id="3.30.1330.10">
    <property type="entry name" value="PurM-like, N-terminal domain"/>
    <property type="match status" value="1"/>
</dbReference>
<keyword evidence="5" id="KW-1185">Reference proteome</keyword>
<dbReference type="CDD" id="cd06061">
    <property type="entry name" value="PurM-like1"/>
    <property type="match status" value="1"/>
</dbReference>
<dbReference type="RefSeq" id="WP_254157860.1">
    <property type="nucleotide sequence ID" value="NZ_JAHESD010000122.1"/>
</dbReference>
<dbReference type="InterPro" id="IPR016188">
    <property type="entry name" value="PurM-like_N"/>
</dbReference>
<gene>
    <name evidence="4" type="ORF">KK060_24645</name>
</gene>
<dbReference type="Pfam" id="PF00586">
    <property type="entry name" value="AIRS"/>
    <property type="match status" value="1"/>
</dbReference>
<dbReference type="InterPro" id="IPR036676">
    <property type="entry name" value="PurM-like_C_sf"/>
</dbReference>
<feature type="domain" description="PurM-like N-terminal" evidence="2">
    <location>
        <begin position="39"/>
        <end position="141"/>
    </location>
</feature>
<dbReference type="Proteomes" id="UP000772618">
    <property type="component" value="Unassembled WGS sequence"/>
</dbReference>
<dbReference type="InterPro" id="IPR010918">
    <property type="entry name" value="PurM-like_C_dom"/>
</dbReference>
<dbReference type="EMBL" id="JAHESD010000122">
    <property type="protein sequence ID" value="MBT1706486.1"/>
    <property type="molecule type" value="Genomic_DNA"/>
</dbReference>
<dbReference type="PANTHER" id="PTHR30303:SF4">
    <property type="entry name" value="HYDROGENASE EXPRESSION_FORMATION PROTEIN HYPE"/>
    <property type="match status" value="1"/>
</dbReference>
<name>A0ABS5W2J3_9BACT</name>
<dbReference type="PIRSF" id="PIRSF005644">
    <property type="entry name" value="Hdrgns_mtr_HypE"/>
    <property type="match status" value="1"/>
</dbReference>
<sequence>MEHFPETGKIQNNFFKARVFPYCGKPRHEVKIGPQFGVDVSVIQLTDGMAMAITSDPLSLIPTLGLRESAWLSVQLMANDMATTGFKPMYAQFVLNLPVTLAAEDFEYYWQCIHEYCEQLGVAITGGHTGRFDGLNSTVSGGGTMFTIAPYEEIITSKGAQPGDIIVLTKECALLSTAILALSFPETVKQHCGDRIYEMGCNLFYQTSAVEAGITAGAIARNNKGITAMHDVTEGGVIGSLYELANASECGVDVDESKIPVGEAQEAIGNIFNIDPKYCVGAGSMLITAKPQVVESLITNLEAKGIKATAIGNVTSPGKGITIKNGSEQKILTEAHTDPYWEAFFSAYQKGWK</sequence>
<comment type="similarity">
    <text evidence="1">Belongs to the HypE family.</text>
</comment>
<evidence type="ECO:0000313" key="5">
    <source>
        <dbReference type="Proteomes" id="UP000772618"/>
    </source>
</evidence>
<dbReference type="InterPro" id="IPR011854">
    <property type="entry name" value="HypE"/>
</dbReference>
<dbReference type="SUPFAM" id="SSF56042">
    <property type="entry name" value="PurM C-terminal domain-like"/>
    <property type="match status" value="1"/>
</dbReference>
<dbReference type="SUPFAM" id="SSF55326">
    <property type="entry name" value="PurM N-terminal domain-like"/>
    <property type="match status" value="1"/>
</dbReference>